<evidence type="ECO:0000313" key="11">
    <source>
        <dbReference type="EMBL" id="HCT56861.1"/>
    </source>
</evidence>
<keyword evidence="4" id="KW-0031">Aminopeptidase</keyword>
<dbReference type="GO" id="GO:0004177">
    <property type="term" value="F:aminopeptidase activity"/>
    <property type="evidence" value="ECO:0007669"/>
    <property type="project" value="UniProtKB-KW"/>
</dbReference>
<name>A0A3D4V6Y6_9BACT</name>
<dbReference type="GO" id="GO:0008236">
    <property type="term" value="F:serine-type peptidase activity"/>
    <property type="evidence" value="ECO:0007669"/>
    <property type="project" value="UniProtKB-KW"/>
</dbReference>
<dbReference type="InterPro" id="IPR029058">
    <property type="entry name" value="AB_hydrolase_fold"/>
</dbReference>
<sequence>MPITSPTAAPTTPPRLAARFASSLALLTLLTGCRAAGGPAGGAPAVGGAGGAATTYPTLPSAYVIAEGQSQVAPAFADSTQWIRERLWVETEFDSDFDGKPDRVHVDVTRPGVTASGVKVPVVYETSPYFAGTLGNENVFWPVKQELGAEPPARVLGKGVPFNAGRTRIANSQVRTWVPRGFAVVHSESPGTGLSQGCVTIGGMNESLAPKAVVDWLNGRAKGYTTVDGTQEVSASAWSTGKVGMIGTSFNGTLPVAVATTGVAGLEAIIPVSPNNSYYRYYRSNGLVRAPGGYQGEDVDVLYDYVQSGNPATRAICNERVRDGIIAKGIDRKTGDLSDFWTQRDYLLQAKGIRAAMLTAHGFNDWNVMPSHTVLMADAVRANKVPVQMYFHQGGHGGEPPLAMMNRWFTRYLLGVQNGVEKDPRSYVVREAANRQTPTPYAEYPNPGAAPVTLFPGSSGRSVGVLAFTALGGQGRETITDDVNQAGAVLAAAPSSPNRLIFATPILTQPVHISGTAQVSLRVSSSKAAANLSVWLVELPWPAAVAGGSGNGGIITRGWADPQNAKSLRVSEPLKSGEFVTVTFDLEPDDQIVPVGKRIGLMVMSSDRDFTLWPAPGTVLTLDLDASSLSLPVVGGVAALQRAIQ</sequence>
<organism evidence="11 12">
    <name type="scientific">Gemmatimonas aurantiaca</name>
    <dbReference type="NCBI Taxonomy" id="173480"/>
    <lineage>
        <taxon>Bacteria</taxon>
        <taxon>Pseudomonadati</taxon>
        <taxon>Gemmatimonadota</taxon>
        <taxon>Gemmatimonadia</taxon>
        <taxon>Gemmatimonadales</taxon>
        <taxon>Gemmatimonadaceae</taxon>
        <taxon>Gemmatimonas</taxon>
    </lineage>
</organism>
<dbReference type="PRINTS" id="PR00923">
    <property type="entry name" value="LACTOPTASE"/>
</dbReference>
<proteinExistence type="inferred from homology"/>
<dbReference type="SUPFAM" id="SSF53474">
    <property type="entry name" value="alpha/beta-Hydrolases"/>
    <property type="match status" value="1"/>
</dbReference>
<feature type="domain" description="Xaa-Pro dipeptidyl-peptidase C-terminal" evidence="10">
    <location>
        <begin position="406"/>
        <end position="630"/>
    </location>
</feature>
<dbReference type="SUPFAM" id="SSF49785">
    <property type="entry name" value="Galactose-binding domain-like"/>
    <property type="match status" value="1"/>
</dbReference>
<dbReference type="Gene3D" id="3.40.50.1820">
    <property type="entry name" value="alpha/beta hydrolase"/>
    <property type="match status" value="2"/>
</dbReference>
<dbReference type="EMBL" id="DPIY01000006">
    <property type="protein sequence ID" value="HCT56861.1"/>
    <property type="molecule type" value="Genomic_DNA"/>
</dbReference>
<gene>
    <name evidence="11" type="ORF">DGD08_06565</name>
</gene>
<keyword evidence="9" id="KW-0732">Signal</keyword>
<dbReference type="GO" id="GO:0006508">
    <property type="term" value="P:proteolysis"/>
    <property type="evidence" value="ECO:0007669"/>
    <property type="project" value="UniProtKB-KW"/>
</dbReference>
<comment type="caution">
    <text evidence="11">The sequence shown here is derived from an EMBL/GenBank/DDBJ whole genome shotgun (WGS) entry which is preliminary data.</text>
</comment>
<evidence type="ECO:0000256" key="3">
    <source>
        <dbReference type="ARBA" id="ARBA00012463"/>
    </source>
</evidence>
<dbReference type="InterPro" id="IPR000383">
    <property type="entry name" value="Xaa-Pro-like_dom"/>
</dbReference>
<evidence type="ECO:0000256" key="2">
    <source>
        <dbReference type="ARBA" id="ARBA00010819"/>
    </source>
</evidence>
<dbReference type="Pfam" id="PF02129">
    <property type="entry name" value="Peptidase_S15"/>
    <property type="match status" value="1"/>
</dbReference>
<dbReference type="Proteomes" id="UP000264071">
    <property type="component" value="Unassembled WGS sequence"/>
</dbReference>
<evidence type="ECO:0000256" key="5">
    <source>
        <dbReference type="ARBA" id="ARBA00022670"/>
    </source>
</evidence>
<dbReference type="Gene3D" id="2.60.120.260">
    <property type="entry name" value="Galactose-binding domain-like"/>
    <property type="match status" value="1"/>
</dbReference>
<dbReference type="GO" id="GO:0008239">
    <property type="term" value="F:dipeptidyl-peptidase activity"/>
    <property type="evidence" value="ECO:0007669"/>
    <property type="project" value="UniProtKB-EC"/>
</dbReference>
<keyword evidence="5" id="KW-0645">Protease</keyword>
<evidence type="ECO:0000256" key="8">
    <source>
        <dbReference type="ARBA" id="ARBA00030045"/>
    </source>
</evidence>
<dbReference type="SMART" id="SM00939">
    <property type="entry name" value="PepX_C"/>
    <property type="match status" value="1"/>
</dbReference>
<keyword evidence="6" id="KW-0378">Hydrolase</keyword>
<dbReference type="Pfam" id="PF08530">
    <property type="entry name" value="PepX_C"/>
    <property type="match status" value="1"/>
</dbReference>
<evidence type="ECO:0000256" key="6">
    <source>
        <dbReference type="ARBA" id="ARBA00022801"/>
    </source>
</evidence>
<evidence type="ECO:0000256" key="1">
    <source>
        <dbReference type="ARBA" id="ARBA00000123"/>
    </source>
</evidence>
<evidence type="ECO:0000256" key="4">
    <source>
        <dbReference type="ARBA" id="ARBA00022438"/>
    </source>
</evidence>
<accession>A0A3D4V6Y6</accession>
<dbReference type="InterPro" id="IPR013736">
    <property type="entry name" value="Xaa-Pro_dipept_C"/>
</dbReference>
<dbReference type="InterPro" id="IPR008252">
    <property type="entry name" value="Pept_S15_Xpro"/>
</dbReference>
<reference evidence="11 12" key="1">
    <citation type="journal article" date="2018" name="Nat. Biotechnol.">
        <title>A standardized bacterial taxonomy based on genome phylogeny substantially revises the tree of life.</title>
        <authorList>
            <person name="Parks D.H."/>
            <person name="Chuvochina M."/>
            <person name="Waite D.W."/>
            <person name="Rinke C."/>
            <person name="Skarshewski A."/>
            <person name="Chaumeil P.A."/>
            <person name="Hugenholtz P."/>
        </authorList>
    </citation>
    <scope>NUCLEOTIDE SEQUENCE [LARGE SCALE GENOMIC DNA]</scope>
    <source>
        <strain evidence="11">UBA8844</strain>
    </source>
</reference>
<evidence type="ECO:0000256" key="7">
    <source>
        <dbReference type="ARBA" id="ARBA00022825"/>
    </source>
</evidence>
<dbReference type="InterPro" id="IPR008979">
    <property type="entry name" value="Galactose-bd-like_sf"/>
</dbReference>
<feature type="chain" id="PRO_5017767109" description="Xaa-Pro dipeptidyl-peptidase" evidence="9">
    <location>
        <begin position="36"/>
        <end position="645"/>
    </location>
</feature>
<evidence type="ECO:0000259" key="10">
    <source>
        <dbReference type="SMART" id="SM00939"/>
    </source>
</evidence>
<dbReference type="AlphaFoldDB" id="A0A3D4V6Y6"/>
<dbReference type="NCBIfam" id="NF003780">
    <property type="entry name" value="PRK05371.1-1"/>
    <property type="match status" value="1"/>
</dbReference>
<comment type="similarity">
    <text evidence="2">Belongs to the peptidase S15 family.</text>
</comment>
<protein>
    <recommendedName>
        <fullName evidence="3">Xaa-Pro dipeptidyl-peptidase</fullName>
        <ecNumber evidence="3">3.4.14.11</ecNumber>
    </recommendedName>
    <alternativeName>
        <fullName evidence="8">X-prolyl-dipeptidyl aminopeptidase</fullName>
    </alternativeName>
</protein>
<keyword evidence="7" id="KW-0720">Serine protease</keyword>
<comment type="catalytic activity">
    <reaction evidence="1">
        <text>Hydrolyzes Xaa-Pro-|- bonds to release unblocked, N-terminal dipeptides from substrates including Ala-Pro-|-p-nitroanilide and (sequentially) Tyr-Pro-|-Phe-Pro-|-Gly-Pro-|-Ile.</text>
        <dbReference type="EC" id="3.4.14.11"/>
    </reaction>
</comment>
<dbReference type="OMA" id="NDWNVKP"/>
<evidence type="ECO:0000256" key="9">
    <source>
        <dbReference type="SAM" id="SignalP"/>
    </source>
</evidence>
<evidence type="ECO:0000313" key="12">
    <source>
        <dbReference type="Proteomes" id="UP000264071"/>
    </source>
</evidence>
<dbReference type="EC" id="3.4.14.11" evidence="3"/>
<feature type="signal peptide" evidence="9">
    <location>
        <begin position="1"/>
        <end position="35"/>
    </location>
</feature>